<dbReference type="GO" id="GO:0015297">
    <property type="term" value="F:antiporter activity"/>
    <property type="evidence" value="ECO:0007669"/>
    <property type="project" value="UniProtKB-KW"/>
</dbReference>
<keyword evidence="5 10" id="KW-1133">Transmembrane helix</keyword>
<comment type="subcellular location">
    <subcellularLocation>
        <location evidence="1">Membrane</location>
        <topology evidence="1">Multi-pass membrane protein</topology>
    </subcellularLocation>
</comment>
<evidence type="ECO:0000313" key="12">
    <source>
        <dbReference type="EMBL" id="KAK7687091.1"/>
    </source>
</evidence>
<evidence type="ECO:0000256" key="2">
    <source>
        <dbReference type="ARBA" id="ARBA00022448"/>
    </source>
</evidence>
<keyword evidence="4 10" id="KW-0812">Transmembrane</keyword>
<evidence type="ECO:0000256" key="8">
    <source>
        <dbReference type="ARBA" id="ARBA00023136"/>
    </source>
</evidence>
<sequence length="100" mass="10205">MIALGTIYGTPLAAILPQDWESTFTAMGYLGLVGIVFEGGLSTNLALLLNNLPLSLLCATIGVVLPIALSFALLTGAYGYTPLESFAAGAALASTSLGQR</sequence>
<dbReference type="EMBL" id="JASBNA010000014">
    <property type="protein sequence ID" value="KAK7687091.1"/>
    <property type="molecule type" value="Genomic_DNA"/>
</dbReference>
<organism evidence="12 13">
    <name type="scientific">Cerrena zonata</name>
    <dbReference type="NCBI Taxonomy" id="2478898"/>
    <lineage>
        <taxon>Eukaryota</taxon>
        <taxon>Fungi</taxon>
        <taxon>Dikarya</taxon>
        <taxon>Basidiomycota</taxon>
        <taxon>Agaricomycotina</taxon>
        <taxon>Agaricomycetes</taxon>
        <taxon>Polyporales</taxon>
        <taxon>Cerrenaceae</taxon>
        <taxon>Cerrena</taxon>
    </lineage>
</organism>
<keyword evidence="8 10" id="KW-0472">Membrane</keyword>
<dbReference type="GO" id="GO:0006814">
    <property type="term" value="P:sodium ion transport"/>
    <property type="evidence" value="ECO:0007669"/>
    <property type="project" value="UniProtKB-KW"/>
</dbReference>
<feature type="transmembrane region" description="Helical" evidence="10">
    <location>
        <begin position="26"/>
        <end position="49"/>
    </location>
</feature>
<evidence type="ECO:0000256" key="9">
    <source>
        <dbReference type="ARBA" id="ARBA00023201"/>
    </source>
</evidence>
<evidence type="ECO:0000256" key="10">
    <source>
        <dbReference type="SAM" id="Phobius"/>
    </source>
</evidence>
<dbReference type="AlphaFoldDB" id="A0AAW0GBX0"/>
<dbReference type="Pfam" id="PF00999">
    <property type="entry name" value="Na_H_Exchanger"/>
    <property type="match status" value="1"/>
</dbReference>
<gene>
    <name evidence="12" type="ORF">QCA50_009592</name>
</gene>
<accession>A0AAW0GBX0</accession>
<keyword evidence="13" id="KW-1185">Reference proteome</keyword>
<feature type="domain" description="Cation/H+ exchanger transmembrane" evidence="11">
    <location>
        <begin position="2"/>
        <end position="98"/>
    </location>
</feature>
<evidence type="ECO:0000259" key="11">
    <source>
        <dbReference type="Pfam" id="PF00999"/>
    </source>
</evidence>
<reference evidence="12 13" key="1">
    <citation type="submission" date="2022-09" db="EMBL/GenBank/DDBJ databases">
        <authorList>
            <person name="Palmer J.M."/>
        </authorList>
    </citation>
    <scope>NUCLEOTIDE SEQUENCE [LARGE SCALE GENOMIC DNA]</scope>
    <source>
        <strain evidence="12 13">DSM 7382</strain>
    </source>
</reference>
<dbReference type="InterPro" id="IPR006153">
    <property type="entry name" value="Cation/H_exchanger_TM"/>
</dbReference>
<evidence type="ECO:0000256" key="1">
    <source>
        <dbReference type="ARBA" id="ARBA00004141"/>
    </source>
</evidence>
<evidence type="ECO:0000313" key="13">
    <source>
        <dbReference type="Proteomes" id="UP001385951"/>
    </source>
</evidence>
<dbReference type="Gene3D" id="1.20.1530.20">
    <property type="match status" value="1"/>
</dbReference>
<comment type="caution">
    <text evidence="12">The sequence shown here is derived from an EMBL/GenBank/DDBJ whole genome shotgun (WGS) entry which is preliminary data.</text>
</comment>
<proteinExistence type="predicted"/>
<protein>
    <recommendedName>
        <fullName evidence="11">Cation/H+ exchanger transmembrane domain-containing protein</fullName>
    </recommendedName>
</protein>
<dbReference type="InterPro" id="IPR038770">
    <property type="entry name" value="Na+/solute_symporter_sf"/>
</dbReference>
<evidence type="ECO:0000256" key="6">
    <source>
        <dbReference type="ARBA" id="ARBA00023053"/>
    </source>
</evidence>
<keyword evidence="9" id="KW-0739">Sodium transport</keyword>
<dbReference type="PANTHER" id="PTHR43562">
    <property type="entry name" value="NAPA-TYPE SODIUM/HYDROGEN ANTIPORTER"/>
    <property type="match status" value="1"/>
</dbReference>
<evidence type="ECO:0000256" key="7">
    <source>
        <dbReference type="ARBA" id="ARBA00023065"/>
    </source>
</evidence>
<keyword evidence="7" id="KW-0406">Ion transport</keyword>
<keyword evidence="6" id="KW-0915">Sodium</keyword>
<feature type="transmembrane region" description="Helical" evidence="10">
    <location>
        <begin position="56"/>
        <end position="80"/>
    </location>
</feature>
<evidence type="ECO:0000256" key="5">
    <source>
        <dbReference type="ARBA" id="ARBA00022989"/>
    </source>
</evidence>
<dbReference type="PANTHER" id="PTHR43562:SF3">
    <property type="entry name" value="SODIUM ION_PROTON EXCHANGER (EUROFUNG)"/>
    <property type="match status" value="1"/>
</dbReference>
<dbReference type="Proteomes" id="UP001385951">
    <property type="component" value="Unassembled WGS sequence"/>
</dbReference>
<keyword evidence="2" id="KW-0813">Transport</keyword>
<keyword evidence="3" id="KW-0050">Antiport</keyword>
<name>A0AAW0GBX0_9APHY</name>
<dbReference type="GO" id="GO:1902600">
    <property type="term" value="P:proton transmembrane transport"/>
    <property type="evidence" value="ECO:0007669"/>
    <property type="project" value="InterPro"/>
</dbReference>
<evidence type="ECO:0000256" key="3">
    <source>
        <dbReference type="ARBA" id="ARBA00022449"/>
    </source>
</evidence>
<dbReference type="GO" id="GO:0016020">
    <property type="term" value="C:membrane"/>
    <property type="evidence" value="ECO:0007669"/>
    <property type="project" value="UniProtKB-SubCell"/>
</dbReference>
<evidence type="ECO:0000256" key="4">
    <source>
        <dbReference type="ARBA" id="ARBA00022692"/>
    </source>
</evidence>